<accession>A0AAE7NQ24</accession>
<sequence>MAIFVRKSRRGDWDRVAADTPADLAFPANVLADILDNENEVSVWEVSDPPAAAELDTIVAALHARNVSNLTDVTLRVISDWKVKKELGLIMKSTRGESLDTKLNGASKHQVIQINSVGDAIALAKAFKFRDPIFRSQAQVMQAMAAALASGRIQSDAVGSGLIKKLFDAGHIQLALPAPKPASA</sequence>
<name>A0AAE7NQ24_9BRAD</name>
<organism evidence="1 2">
    <name type="scientific">Bradyrhizobium arachidis</name>
    <dbReference type="NCBI Taxonomy" id="858423"/>
    <lineage>
        <taxon>Bacteria</taxon>
        <taxon>Pseudomonadati</taxon>
        <taxon>Pseudomonadota</taxon>
        <taxon>Alphaproteobacteria</taxon>
        <taxon>Hyphomicrobiales</taxon>
        <taxon>Nitrobacteraceae</taxon>
        <taxon>Bradyrhizobium</taxon>
    </lineage>
</organism>
<gene>
    <name evidence="1" type="ORF">WN72_09450</name>
</gene>
<dbReference type="KEGG" id="barh:WN72_09450"/>
<dbReference type="Proteomes" id="UP000594015">
    <property type="component" value="Chromosome"/>
</dbReference>
<evidence type="ECO:0000313" key="1">
    <source>
        <dbReference type="EMBL" id="QOZ66574.1"/>
    </source>
</evidence>
<dbReference type="AlphaFoldDB" id="A0AAE7NQ24"/>
<evidence type="ECO:0000313" key="2">
    <source>
        <dbReference type="Proteomes" id="UP000594015"/>
    </source>
</evidence>
<protein>
    <submittedName>
        <fullName evidence="1">Uncharacterized protein</fullName>
    </submittedName>
</protein>
<dbReference type="EMBL" id="CP030050">
    <property type="protein sequence ID" value="QOZ66574.1"/>
    <property type="molecule type" value="Genomic_DNA"/>
</dbReference>
<reference evidence="1 2" key="1">
    <citation type="submission" date="2018-06" db="EMBL/GenBank/DDBJ databases">
        <title>Comparative genomics of Bradyrhizobium nodulating Arachidis hypogaea.</title>
        <authorList>
            <person name="Li Y."/>
        </authorList>
    </citation>
    <scope>NUCLEOTIDE SEQUENCE [LARGE SCALE GENOMIC DNA]</scope>
    <source>
        <strain evidence="1 2">CCBAU 051107</strain>
    </source>
</reference>
<proteinExistence type="predicted"/>